<dbReference type="Proteomes" id="UP000005225">
    <property type="component" value="Unassembled WGS sequence"/>
</dbReference>
<proteinExistence type="inferred from homology"/>
<dbReference type="EMBL" id="AAQR03071347">
    <property type="status" value="NOT_ANNOTATED_CDS"/>
    <property type="molecule type" value="Genomic_DNA"/>
</dbReference>
<keyword evidence="13" id="KW-0732">Signal</keyword>
<dbReference type="Pfam" id="PF25969">
    <property type="entry name" value="NUDT9_N"/>
    <property type="match status" value="1"/>
</dbReference>
<comment type="similarity">
    <text evidence="1">Belongs to the Nudix hydrolase family. NudF subfamily.</text>
</comment>
<feature type="coiled-coil region" evidence="11">
    <location>
        <begin position="232"/>
        <end position="259"/>
    </location>
</feature>
<dbReference type="AlphaFoldDB" id="H0X0Z7"/>
<reference evidence="15" key="2">
    <citation type="submission" date="2025-08" db="UniProtKB">
        <authorList>
            <consortium name="Ensembl"/>
        </authorList>
    </citation>
    <scope>IDENTIFICATION</scope>
</reference>
<dbReference type="HOGENOM" id="CLU_067226_0_0_1"/>
<dbReference type="GO" id="GO:0005829">
    <property type="term" value="C:cytosol"/>
    <property type="evidence" value="ECO:0007669"/>
    <property type="project" value="Ensembl"/>
</dbReference>
<evidence type="ECO:0000259" key="14">
    <source>
        <dbReference type="PROSITE" id="PS51462"/>
    </source>
</evidence>
<evidence type="ECO:0000256" key="5">
    <source>
        <dbReference type="ARBA" id="ARBA00033056"/>
    </source>
</evidence>
<evidence type="ECO:0000256" key="2">
    <source>
        <dbReference type="ARBA" id="ARBA00012453"/>
    </source>
</evidence>
<dbReference type="GO" id="GO:0046032">
    <property type="term" value="P:ADP catabolic process"/>
    <property type="evidence" value="ECO:0007669"/>
    <property type="project" value="Ensembl"/>
</dbReference>
<evidence type="ECO:0000256" key="9">
    <source>
        <dbReference type="ARBA" id="ARBA00070304"/>
    </source>
</evidence>
<name>H0X0Z7_OTOGA</name>
<evidence type="ECO:0000256" key="13">
    <source>
        <dbReference type="SAM" id="SignalP"/>
    </source>
</evidence>
<dbReference type="PANTHER" id="PTHR13030">
    <property type="entry name" value="NUDIX HYDROLASE"/>
    <property type="match status" value="1"/>
</dbReference>
<evidence type="ECO:0000256" key="1">
    <source>
        <dbReference type="ARBA" id="ARBA00007482"/>
    </source>
</evidence>
<feature type="signal peptide" evidence="13">
    <location>
        <begin position="1"/>
        <end position="20"/>
    </location>
</feature>
<dbReference type="FunCoup" id="H0X0Z7">
    <property type="interactions" value="2133"/>
</dbReference>
<dbReference type="GO" id="GO:0016604">
    <property type="term" value="C:nuclear body"/>
    <property type="evidence" value="ECO:0007669"/>
    <property type="project" value="Ensembl"/>
</dbReference>
<dbReference type="GeneTree" id="ENSGT00390000017405"/>
<evidence type="ECO:0000313" key="16">
    <source>
        <dbReference type="Proteomes" id="UP000005225"/>
    </source>
</evidence>
<comment type="subunit">
    <text evidence="8">Monomer. Interacts with GLOD4.</text>
</comment>
<dbReference type="InParanoid" id="H0X0Z7"/>
<dbReference type="Gene3D" id="3.90.79.10">
    <property type="entry name" value="Nucleoside Triphosphate Pyrophosphohydrolase"/>
    <property type="match status" value="1"/>
</dbReference>
<sequence>MAGRFLGKALATVSLSVALASVTVRSSSCRSAPAYRYTFDSCWFHLSTGTMSGSNGSKENSHNKARTSPYPGSKVERSQVPNEKVGWLVEWQDYNPVEYTALSVLAGPRWADPQISFFNFLRGFYEDPSNLKVQTRPGLPNNDNCIPYTGGGGFKPGWSALVAHWGRNYSLDMYIHRWKRDSSGNKITHPVSGKHILQFVAIKRKDCGEWAIPGGMVDPGEKISATLKREFGEEALNSLQKSSAEKREIEEQLHKLFSQEHLVIYKGYVDDPRNTDNAWMETEAVNYHDETGEVMDNLTLEAGDDAGKVKWVDISEKLKLYASHSQFIKLVTEKRDAHWSEGSEADCRGV</sequence>
<dbReference type="Pfam" id="PF00293">
    <property type="entry name" value="NUDIX"/>
    <property type="match status" value="1"/>
</dbReference>
<evidence type="ECO:0000256" key="3">
    <source>
        <dbReference type="ARBA" id="ARBA00030162"/>
    </source>
</evidence>
<protein>
    <recommendedName>
        <fullName evidence="9">ADP-ribose pyrophosphatase, mitochondrial</fullName>
        <ecNumber evidence="2">3.6.1.13</ecNumber>
    </recommendedName>
    <alternativeName>
        <fullName evidence="3">ADP-ribose diphosphatase</fullName>
    </alternativeName>
    <alternativeName>
        <fullName evidence="5">ADP-ribose phosphohydrolase</fullName>
    </alternativeName>
    <alternativeName>
        <fullName evidence="4">Adenosine diphosphoribose pyrophosphatase</fullName>
    </alternativeName>
    <alternativeName>
        <fullName evidence="10">Nucleoside diphosphate-linked moiety X motif 9</fullName>
    </alternativeName>
</protein>
<dbReference type="CDD" id="cd03670">
    <property type="entry name" value="NUDIX_ADPRase_Nudt9"/>
    <property type="match status" value="1"/>
</dbReference>
<dbReference type="PROSITE" id="PS51462">
    <property type="entry name" value="NUDIX"/>
    <property type="match status" value="1"/>
</dbReference>
<dbReference type="Ensembl" id="ENSOGAT00000009645.2">
    <property type="protein sequence ID" value="ENSOGAP00000008628.2"/>
    <property type="gene ID" value="ENSOGAG00000009642.2"/>
</dbReference>
<evidence type="ECO:0000256" key="10">
    <source>
        <dbReference type="ARBA" id="ARBA00079599"/>
    </source>
</evidence>
<dbReference type="InterPro" id="IPR039989">
    <property type="entry name" value="NUDT9"/>
</dbReference>
<organism evidence="15 16">
    <name type="scientific">Otolemur garnettii</name>
    <name type="common">Small-eared galago</name>
    <name type="synonym">Garnett's greater bushbaby</name>
    <dbReference type="NCBI Taxonomy" id="30611"/>
    <lineage>
        <taxon>Eukaryota</taxon>
        <taxon>Metazoa</taxon>
        <taxon>Chordata</taxon>
        <taxon>Craniata</taxon>
        <taxon>Vertebrata</taxon>
        <taxon>Euteleostomi</taxon>
        <taxon>Mammalia</taxon>
        <taxon>Eutheria</taxon>
        <taxon>Euarchontoglires</taxon>
        <taxon>Primates</taxon>
        <taxon>Strepsirrhini</taxon>
        <taxon>Lorisiformes</taxon>
        <taxon>Galagidae</taxon>
        <taxon>Otolemur</taxon>
    </lineage>
</organism>
<evidence type="ECO:0000256" key="6">
    <source>
        <dbReference type="ARBA" id="ARBA00049546"/>
    </source>
</evidence>
<accession>H0X0Z7</accession>
<dbReference type="EMBL" id="AAQR03071342">
    <property type="status" value="NOT_ANNOTATED_CDS"/>
    <property type="molecule type" value="Genomic_DNA"/>
</dbReference>
<dbReference type="OMA" id="VASSCTH"/>
<feature type="chain" id="PRO_5003544232" description="ADP-ribose pyrophosphatase, mitochondrial" evidence="13">
    <location>
        <begin position="21"/>
        <end position="350"/>
    </location>
</feature>
<dbReference type="EMBL" id="AAQR03071346">
    <property type="status" value="NOT_ANNOTATED_CDS"/>
    <property type="molecule type" value="Genomic_DNA"/>
</dbReference>
<dbReference type="InterPro" id="IPR000086">
    <property type="entry name" value="NUDIX_hydrolase_dom"/>
</dbReference>
<evidence type="ECO:0000256" key="12">
    <source>
        <dbReference type="SAM" id="MobiDB-lite"/>
    </source>
</evidence>
<reference evidence="16" key="1">
    <citation type="submission" date="2011-03" db="EMBL/GenBank/DDBJ databases">
        <title>Version 3 of the genome sequence of Otolemur garnettii (Bushbaby).</title>
        <authorList>
            <consortium name="The Broad Institute Genome Sequencing Platform"/>
            <person name="Di Palma F."/>
            <person name="Johnson J."/>
            <person name="Lander E.S."/>
            <person name="Lindblad-Toh K."/>
            <person name="Jaffe D.B."/>
            <person name="Gnerre S."/>
            <person name="MacCallum I."/>
            <person name="Przybylski D."/>
            <person name="Ribeiro F.J."/>
            <person name="Burton J.N."/>
            <person name="Walker B.J."/>
            <person name="Sharpe T."/>
            <person name="Hall G."/>
        </authorList>
    </citation>
    <scope>NUCLEOTIDE SEQUENCE [LARGE SCALE GENOMIC DNA]</scope>
</reference>
<keyword evidence="16" id="KW-1185">Reference proteome</keyword>
<evidence type="ECO:0000256" key="11">
    <source>
        <dbReference type="SAM" id="Coils"/>
    </source>
</evidence>
<dbReference type="EMBL" id="AAQR03071344">
    <property type="status" value="NOT_ANNOTATED_CDS"/>
    <property type="molecule type" value="Genomic_DNA"/>
</dbReference>
<dbReference type="EMBL" id="AAQR03071349">
    <property type="status" value="NOT_ANNOTATED_CDS"/>
    <property type="molecule type" value="Genomic_DNA"/>
</dbReference>
<dbReference type="PANTHER" id="PTHR13030:SF8">
    <property type="entry name" value="ADP-RIBOSE PYROPHOSPHATASE, MITOCHONDRIAL"/>
    <property type="match status" value="1"/>
</dbReference>
<comment type="function">
    <text evidence="7">Hydrolyzes ADP-ribose (ADPR) to AMP and ribose 5'-phosphate.</text>
</comment>
<evidence type="ECO:0000256" key="8">
    <source>
        <dbReference type="ARBA" id="ARBA00064968"/>
    </source>
</evidence>
<dbReference type="STRING" id="30611.ENSOGAP00000008628"/>
<dbReference type="SUPFAM" id="SSF55811">
    <property type="entry name" value="Nudix"/>
    <property type="match status" value="1"/>
</dbReference>
<dbReference type="GO" id="GO:0047631">
    <property type="term" value="F:ADP-ribose diphosphatase activity"/>
    <property type="evidence" value="ECO:0007669"/>
    <property type="project" value="UniProtKB-EC"/>
</dbReference>
<dbReference type="EMBL" id="AAQR03071345">
    <property type="status" value="NOT_ANNOTATED_CDS"/>
    <property type="molecule type" value="Genomic_DNA"/>
</dbReference>
<evidence type="ECO:0000256" key="4">
    <source>
        <dbReference type="ARBA" id="ARBA00030308"/>
    </source>
</evidence>
<feature type="region of interest" description="Disordered" evidence="12">
    <location>
        <begin position="53"/>
        <end position="77"/>
    </location>
</feature>
<dbReference type="EMBL" id="AAQR03071348">
    <property type="status" value="NOT_ANNOTATED_CDS"/>
    <property type="molecule type" value="Genomic_DNA"/>
</dbReference>
<dbReference type="GO" id="GO:0030054">
    <property type="term" value="C:cell junction"/>
    <property type="evidence" value="ECO:0007669"/>
    <property type="project" value="Ensembl"/>
</dbReference>
<dbReference type="EMBL" id="AAQR03071343">
    <property type="status" value="NOT_ANNOTATED_CDS"/>
    <property type="molecule type" value="Genomic_DNA"/>
</dbReference>
<dbReference type="EC" id="3.6.1.13" evidence="2"/>
<evidence type="ECO:0000313" key="15">
    <source>
        <dbReference type="Ensembl" id="ENSOGAP00000008628.2"/>
    </source>
</evidence>
<evidence type="ECO:0000256" key="7">
    <source>
        <dbReference type="ARBA" id="ARBA00056962"/>
    </source>
</evidence>
<dbReference type="GO" id="GO:0031965">
    <property type="term" value="C:nuclear membrane"/>
    <property type="evidence" value="ECO:0007669"/>
    <property type="project" value="Ensembl"/>
</dbReference>
<keyword evidence="11" id="KW-0175">Coiled coil</keyword>
<dbReference type="eggNOG" id="KOG4195">
    <property type="taxonomic scope" value="Eukaryota"/>
</dbReference>
<comment type="catalytic activity">
    <reaction evidence="6">
        <text>ADP-D-ribose + H2O = D-ribose 5-phosphate + AMP + 2 H(+)</text>
        <dbReference type="Rhea" id="RHEA:10412"/>
        <dbReference type="ChEBI" id="CHEBI:15377"/>
        <dbReference type="ChEBI" id="CHEBI:15378"/>
        <dbReference type="ChEBI" id="CHEBI:57967"/>
        <dbReference type="ChEBI" id="CHEBI:78346"/>
        <dbReference type="ChEBI" id="CHEBI:456215"/>
        <dbReference type="EC" id="3.6.1.13"/>
    </reaction>
</comment>
<dbReference type="FunFam" id="3.90.79.10:FF:000021">
    <property type="entry name" value="ADP-ribose pyrophosphatase, mitochondrial isoform X1"/>
    <property type="match status" value="1"/>
</dbReference>
<dbReference type="GO" id="GO:0005739">
    <property type="term" value="C:mitochondrion"/>
    <property type="evidence" value="ECO:0007669"/>
    <property type="project" value="Ensembl"/>
</dbReference>
<reference evidence="15" key="3">
    <citation type="submission" date="2025-09" db="UniProtKB">
        <authorList>
            <consortium name="Ensembl"/>
        </authorList>
    </citation>
    <scope>IDENTIFICATION</scope>
</reference>
<feature type="domain" description="Nudix hydrolase" evidence="14">
    <location>
        <begin position="178"/>
        <end position="334"/>
    </location>
</feature>
<dbReference type="InterPro" id="IPR015797">
    <property type="entry name" value="NUDIX_hydrolase-like_dom_sf"/>
</dbReference>